<evidence type="ECO:0000313" key="2">
    <source>
        <dbReference type="EMBL" id="MFF3574301.1"/>
    </source>
</evidence>
<gene>
    <name evidence="2" type="ORF">ACFYXQ_41790</name>
</gene>
<organism evidence="2 3">
    <name type="scientific">Nocardia jiangxiensis</name>
    <dbReference type="NCBI Taxonomy" id="282685"/>
    <lineage>
        <taxon>Bacteria</taxon>
        <taxon>Bacillati</taxon>
        <taxon>Actinomycetota</taxon>
        <taxon>Actinomycetes</taxon>
        <taxon>Mycobacteriales</taxon>
        <taxon>Nocardiaceae</taxon>
        <taxon>Nocardia</taxon>
    </lineage>
</organism>
<dbReference type="EMBL" id="JBIAQY010000025">
    <property type="protein sequence ID" value="MFF3574301.1"/>
    <property type="molecule type" value="Genomic_DNA"/>
</dbReference>
<keyword evidence="3" id="KW-1185">Reference proteome</keyword>
<evidence type="ECO:0000256" key="1">
    <source>
        <dbReference type="SAM" id="MobiDB-lite"/>
    </source>
</evidence>
<comment type="caution">
    <text evidence="2">The sequence shown here is derived from an EMBL/GenBank/DDBJ whole genome shotgun (WGS) entry which is preliminary data.</text>
</comment>
<feature type="region of interest" description="Disordered" evidence="1">
    <location>
        <begin position="178"/>
        <end position="217"/>
    </location>
</feature>
<reference evidence="2 3" key="1">
    <citation type="submission" date="2024-10" db="EMBL/GenBank/DDBJ databases">
        <title>The Natural Products Discovery Center: Release of the First 8490 Sequenced Strains for Exploring Actinobacteria Biosynthetic Diversity.</title>
        <authorList>
            <person name="Kalkreuter E."/>
            <person name="Kautsar S.A."/>
            <person name="Yang D."/>
            <person name="Bader C.D."/>
            <person name="Teijaro C.N."/>
            <person name="Fluegel L."/>
            <person name="Davis C.M."/>
            <person name="Simpson J.R."/>
            <person name="Lauterbach L."/>
            <person name="Steele A.D."/>
            <person name="Gui C."/>
            <person name="Meng S."/>
            <person name="Li G."/>
            <person name="Viehrig K."/>
            <person name="Ye F."/>
            <person name="Su P."/>
            <person name="Kiefer A.F."/>
            <person name="Nichols A."/>
            <person name="Cepeda A.J."/>
            <person name="Yan W."/>
            <person name="Fan B."/>
            <person name="Jiang Y."/>
            <person name="Adhikari A."/>
            <person name="Zheng C.-J."/>
            <person name="Schuster L."/>
            <person name="Cowan T.M."/>
            <person name="Smanski M.J."/>
            <person name="Chevrette M.G."/>
            <person name="De Carvalho L.P.S."/>
            <person name="Shen B."/>
        </authorList>
    </citation>
    <scope>NUCLEOTIDE SEQUENCE [LARGE SCALE GENOMIC DNA]</scope>
    <source>
        <strain evidence="2 3">NPDC002593</strain>
    </source>
</reference>
<dbReference type="RefSeq" id="WP_040826088.1">
    <property type="nucleotide sequence ID" value="NZ_JBIAQY010000025.1"/>
</dbReference>
<dbReference type="Proteomes" id="UP001601992">
    <property type="component" value="Unassembled WGS sequence"/>
</dbReference>
<protein>
    <submittedName>
        <fullName evidence="2">Uncharacterized protein</fullName>
    </submittedName>
</protein>
<accession>A0ABW6SDA4</accession>
<proteinExistence type="predicted"/>
<evidence type="ECO:0000313" key="3">
    <source>
        <dbReference type="Proteomes" id="UP001601992"/>
    </source>
</evidence>
<sequence>MSDRTLLRAPHFSLTWTWWPTEVADGPAAQFEVAARLADITARHGLLRPDRLRCQWCVAGRIVPRVLTTITLDHRLDDPATAEALLEARPSDLDPAATICDLVLTGPGTWLDENAIPHTEDDILLLDIDLARPDATVTAETFHDIWMPHDFHGAPHPNIHRHNAPRLAATLTDIAATLRTPTDPGDPSPYGTPLPQGLTNALDDTGHPADVLPHHPR</sequence>
<name>A0ABW6SDA4_9NOCA</name>